<evidence type="ECO:0000256" key="9">
    <source>
        <dbReference type="SAM" id="MobiDB-lite"/>
    </source>
</evidence>
<dbReference type="SUPFAM" id="SSF81891">
    <property type="entry name" value="Poly A polymerase C-terminal region-like"/>
    <property type="match status" value="1"/>
</dbReference>
<keyword evidence="1 7" id="KW-0507">mRNA processing</keyword>
<feature type="active site" evidence="7">
    <location>
        <position position="166"/>
    </location>
</feature>
<dbReference type="GO" id="GO:0005524">
    <property type="term" value="F:ATP binding"/>
    <property type="evidence" value="ECO:0007669"/>
    <property type="project" value="UniProtKB-UniRule"/>
</dbReference>
<dbReference type="AlphaFoldDB" id="A0A410H424"/>
<feature type="compositionally biased region" description="Basic residues" evidence="9">
    <location>
        <begin position="448"/>
        <end position="465"/>
    </location>
</feature>
<keyword evidence="13" id="KW-0548">Nucleotidyltransferase</keyword>
<evidence type="ECO:0000256" key="8">
    <source>
        <dbReference type="RuleBase" id="RU003953"/>
    </source>
</evidence>
<gene>
    <name evidence="7 13" type="primary">pcnB</name>
    <name evidence="13" type="ORF">EPV75_08215</name>
</gene>
<evidence type="ECO:0000256" key="7">
    <source>
        <dbReference type="HAMAP-Rule" id="MF_00957"/>
    </source>
</evidence>
<comment type="function">
    <text evidence="7">Adds poly(A) tail to the 3' end of many RNAs, which usually targets these RNAs for decay. Plays a significant role in the global control of gene expression, through influencing the rate of transcript degradation, and in the general RNA quality control.</text>
</comment>
<dbReference type="InterPro" id="IPR032828">
    <property type="entry name" value="PolyA_RNA-bd"/>
</dbReference>
<dbReference type="HAMAP" id="MF_00957">
    <property type="entry name" value="PolyA_pol"/>
    <property type="match status" value="1"/>
</dbReference>
<dbReference type="GO" id="GO:0003723">
    <property type="term" value="F:RNA binding"/>
    <property type="evidence" value="ECO:0007669"/>
    <property type="project" value="UniProtKB-UniRule"/>
</dbReference>
<evidence type="ECO:0000256" key="3">
    <source>
        <dbReference type="ARBA" id="ARBA00022741"/>
    </source>
</evidence>
<protein>
    <recommendedName>
        <fullName evidence="7">Poly(A) polymerase I</fullName>
        <shortName evidence="7">PAP I</shortName>
        <ecNumber evidence="7">2.7.7.19</ecNumber>
    </recommendedName>
</protein>
<dbReference type="KEGG" id="htr:EPV75_08215"/>
<dbReference type="EC" id="2.7.7.19" evidence="7"/>
<evidence type="ECO:0000256" key="2">
    <source>
        <dbReference type="ARBA" id="ARBA00022679"/>
    </source>
</evidence>
<keyword evidence="3 7" id="KW-0547">Nucleotide-binding</keyword>
<evidence type="ECO:0000256" key="6">
    <source>
        <dbReference type="ARBA" id="ARBA00023163"/>
    </source>
</evidence>
<evidence type="ECO:0000256" key="1">
    <source>
        <dbReference type="ARBA" id="ARBA00022664"/>
    </source>
</evidence>
<organism evidence="13 14">
    <name type="scientific">Hydrogenovibrio thermophilus</name>
    <dbReference type="NCBI Taxonomy" id="265883"/>
    <lineage>
        <taxon>Bacteria</taxon>
        <taxon>Pseudomonadati</taxon>
        <taxon>Pseudomonadota</taxon>
        <taxon>Gammaproteobacteria</taxon>
        <taxon>Thiotrichales</taxon>
        <taxon>Piscirickettsiaceae</taxon>
        <taxon>Hydrogenovibrio</taxon>
    </lineage>
</organism>
<comment type="catalytic activity">
    <reaction evidence="7">
        <text>RNA(n) + ATP = RNA(n)-3'-adenine ribonucleotide + diphosphate</text>
        <dbReference type="Rhea" id="RHEA:11332"/>
        <dbReference type="Rhea" id="RHEA-COMP:14527"/>
        <dbReference type="Rhea" id="RHEA-COMP:17347"/>
        <dbReference type="ChEBI" id="CHEBI:30616"/>
        <dbReference type="ChEBI" id="CHEBI:33019"/>
        <dbReference type="ChEBI" id="CHEBI:140395"/>
        <dbReference type="ChEBI" id="CHEBI:173115"/>
        <dbReference type="EC" id="2.7.7.19"/>
    </reaction>
</comment>
<feature type="active site" evidence="7">
    <location>
        <position position="78"/>
    </location>
</feature>
<evidence type="ECO:0000259" key="12">
    <source>
        <dbReference type="Pfam" id="PF12627"/>
    </source>
</evidence>
<dbReference type="InterPro" id="IPR052191">
    <property type="entry name" value="tRNA_ntf/polyA_polymerase_I"/>
</dbReference>
<dbReference type="Gene3D" id="3.30.460.10">
    <property type="entry name" value="Beta Polymerase, domain 2"/>
    <property type="match status" value="1"/>
</dbReference>
<name>A0A410H424_9GAMM</name>
<dbReference type="Pfam" id="PF01743">
    <property type="entry name" value="PolyA_pol"/>
    <property type="match status" value="1"/>
</dbReference>
<feature type="active site" evidence="7">
    <location>
        <position position="80"/>
    </location>
</feature>
<dbReference type="Pfam" id="PF12627">
    <property type="entry name" value="PolyA_pol_RNAbd"/>
    <property type="match status" value="1"/>
</dbReference>
<keyword evidence="14" id="KW-1185">Reference proteome</keyword>
<keyword evidence="6 7" id="KW-0804">Transcription</keyword>
<dbReference type="InterPro" id="IPR002646">
    <property type="entry name" value="PolA_pol_head_dom"/>
</dbReference>
<feature type="region of interest" description="Disordered" evidence="9">
    <location>
        <begin position="442"/>
        <end position="479"/>
    </location>
</feature>
<feature type="domain" description="Poly A polymerase head" evidence="10">
    <location>
        <begin position="60"/>
        <end position="197"/>
    </location>
</feature>
<accession>A0A410H424</accession>
<dbReference type="EMBL" id="CP035033">
    <property type="protein sequence ID" value="QAB15651.1"/>
    <property type="molecule type" value="Genomic_DNA"/>
</dbReference>
<keyword evidence="4 7" id="KW-0067">ATP-binding</keyword>
<evidence type="ECO:0000313" key="14">
    <source>
        <dbReference type="Proteomes" id="UP000285478"/>
    </source>
</evidence>
<dbReference type="PANTHER" id="PTHR43051">
    <property type="entry name" value="POLYNUCLEOTIDE ADENYLYLTRANSFERASE FAMILY PROTEIN"/>
    <property type="match status" value="1"/>
</dbReference>
<sequence>MQRLIHKIKSFFSASDSDLSFQSPSKLKIIDRKQHGISRKQIDKEALDVLYGLKRAGYEAYLVGGGVRDILLGLEPKDFDVVTNAEPEQVKAVFKSRCRLIGRRFRLAHVYFGRNAIEVATFRGDGEGRQSGNRKQVNNTRAVDDSGRLVRDNVYGSIDEDVWRRDFTINSLYYNIRDFSVVDYADGMTDLRNGQLRLIGDPETRYREDPVRMIRAVRFAAKLGFEIEPRTKAPIYELGHLLKDVSHARMFEEVLKLFHSGVAIEVFEKLRHFGLFTFLFPQTHHLLSQESEGFPRMLVIEALKSTDARIQAEKGVNPSFLFAAMLWEPMLQRMEQHLAEGFSRQDAMFAAANDVIEQQIYSTSIPKRFISQIKEIWSLQFRLLNRHGNRPQKLSGHPRFRAAYDFMGIRVAAGDDSLKEVFDWWTEYQNLDAVDQVAFANDVEKPKGRSRRPRRNRNPYRKRSHGRGDQAETVSSDDA</sequence>
<dbReference type="CDD" id="cd05398">
    <property type="entry name" value="NT_ClassII-CCAase"/>
    <property type="match status" value="1"/>
</dbReference>
<dbReference type="Pfam" id="PF12626">
    <property type="entry name" value="PolyA_pol_arg_C"/>
    <property type="match status" value="1"/>
</dbReference>
<keyword evidence="5 7" id="KW-0694">RNA-binding</keyword>
<evidence type="ECO:0000259" key="11">
    <source>
        <dbReference type="Pfam" id="PF12626"/>
    </source>
</evidence>
<evidence type="ECO:0000256" key="5">
    <source>
        <dbReference type="ARBA" id="ARBA00022884"/>
    </source>
</evidence>
<dbReference type="GO" id="GO:0006397">
    <property type="term" value="P:mRNA processing"/>
    <property type="evidence" value="ECO:0007669"/>
    <property type="project" value="UniProtKB-KW"/>
</dbReference>
<dbReference type="FunFam" id="3.30.460.10:FF:000035">
    <property type="entry name" value="Poly(A) polymerase I"/>
    <property type="match status" value="1"/>
</dbReference>
<proteinExistence type="inferred from homology"/>
<dbReference type="Proteomes" id="UP000285478">
    <property type="component" value="Chromosome"/>
</dbReference>
<reference evidence="13 14" key="1">
    <citation type="journal article" date="2018" name="Environ. Microbiol.">
        <title>Genomes of ubiquitous marine and hypersaline Hydrogenovibrio, Thiomicrorhabdus and Thiomicrospira spp. encode a diversity of mechanisms to sustain chemolithoautotrophy in heterogeneous environments.</title>
        <authorList>
            <person name="Scott K.M."/>
            <person name="Williams J."/>
            <person name="Porter C.M.B."/>
            <person name="Russel S."/>
            <person name="Harmer T.L."/>
            <person name="Paul J.H."/>
            <person name="Antonen K.M."/>
            <person name="Bridges M.K."/>
            <person name="Camper G.J."/>
            <person name="Campla C.K."/>
            <person name="Casella L.G."/>
            <person name="Chase E."/>
            <person name="Conrad J.W."/>
            <person name="Cruz M.C."/>
            <person name="Dunlap D.S."/>
            <person name="Duran L."/>
            <person name="Fahsbender E.M."/>
            <person name="Goldsmith D.B."/>
            <person name="Keeley R.F."/>
            <person name="Kondoff M.R."/>
            <person name="Kussy B.I."/>
            <person name="Lane M.K."/>
            <person name="Lawler S."/>
            <person name="Leigh B.A."/>
            <person name="Lewis C."/>
            <person name="Lostal L.M."/>
            <person name="Marking D."/>
            <person name="Mancera P.A."/>
            <person name="McClenthan E.C."/>
            <person name="McIntyre E.A."/>
            <person name="Mine J.A."/>
            <person name="Modi S."/>
            <person name="Moore B.D."/>
            <person name="Morgan W.A."/>
            <person name="Nelson K.M."/>
            <person name="Nguyen K.N."/>
            <person name="Ogburn N."/>
            <person name="Parrino D.G."/>
            <person name="Pedapudi A.D."/>
            <person name="Pelham R.P."/>
            <person name="Preece A.M."/>
            <person name="Rampersad E.A."/>
            <person name="Richardson J.C."/>
            <person name="Rodgers C.M."/>
            <person name="Schaffer B.L."/>
            <person name="Sheridan N.E."/>
            <person name="Solone M.R."/>
            <person name="Staley Z.R."/>
            <person name="Tabuchi M."/>
            <person name="Waide R.J."/>
            <person name="Wanjugi P.W."/>
            <person name="Young S."/>
            <person name="Clum A."/>
            <person name="Daum C."/>
            <person name="Huntemann M."/>
            <person name="Ivanova N."/>
            <person name="Kyrpides N."/>
            <person name="Mikhailova N."/>
            <person name="Palaniappan K."/>
            <person name="Pillay M."/>
            <person name="Reddy T.B.K."/>
            <person name="Shapiro N."/>
            <person name="Stamatis D."/>
            <person name="Varghese N."/>
            <person name="Woyke T."/>
            <person name="Boden R."/>
            <person name="Freyermuth S.K."/>
            <person name="Kerfeld C.A."/>
        </authorList>
    </citation>
    <scope>NUCLEOTIDE SEQUENCE [LARGE SCALE GENOMIC DNA]</scope>
    <source>
        <strain evidence="13 14">JR-2</strain>
    </source>
</reference>
<dbReference type="RefSeq" id="WP_128385065.1">
    <property type="nucleotide sequence ID" value="NZ_CP035033.1"/>
</dbReference>
<dbReference type="InterPro" id="IPR043519">
    <property type="entry name" value="NT_sf"/>
</dbReference>
<keyword evidence="2 7" id="KW-0808">Transferase</keyword>
<comment type="similarity">
    <text evidence="7 8">Belongs to the tRNA nucleotidyltransferase/poly(A) polymerase family.</text>
</comment>
<dbReference type="InterPro" id="IPR025866">
    <property type="entry name" value="PolyA_pol_arg_C_dom"/>
</dbReference>
<feature type="domain" description="Polymerase A arginine-rich C-terminal" evidence="11">
    <location>
        <begin position="341"/>
        <end position="457"/>
    </location>
</feature>
<evidence type="ECO:0000256" key="4">
    <source>
        <dbReference type="ARBA" id="ARBA00022840"/>
    </source>
</evidence>
<dbReference type="GO" id="GO:1990817">
    <property type="term" value="F:poly(A) RNA polymerase activity"/>
    <property type="evidence" value="ECO:0007669"/>
    <property type="project" value="UniProtKB-UniRule"/>
</dbReference>
<dbReference type="GO" id="GO:0043633">
    <property type="term" value="P:polyadenylation-dependent RNA catabolic process"/>
    <property type="evidence" value="ECO:0007669"/>
    <property type="project" value="InterPro"/>
</dbReference>
<evidence type="ECO:0000313" key="13">
    <source>
        <dbReference type="EMBL" id="QAB15651.1"/>
    </source>
</evidence>
<dbReference type="Gene3D" id="1.10.3090.10">
    <property type="entry name" value="cca-adding enzyme, domain 2"/>
    <property type="match status" value="1"/>
</dbReference>
<feature type="domain" description="tRNA nucleotidyltransferase/poly(A) polymerase RNA and SrmB- binding" evidence="12">
    <location>
        <begin position="224"/>
        <end position="285"/>
    </location>
</feature>
<dbReference type="NCBIfam" id="TIGR01942">
    <property type="entry name" value="pcnB"/>
    <property type="match status" value="1"/>
</dbReference>
<dbReference type="SUPFAM" id="SSF81301">
    <property type="entry name" value="Nucleotidyltransferase"/>
    <property type="match status" value="1"/>
</dbReference>
<dbReference type="PANTHER" id="PTHR43051:SF1">
    <property type="entry name" value="POLYNUCLEOTIDE ADENYLYLTRANSFERASE FAMILY PROTEIN"/>
    <property type="match status" value="1"/>
</dbReference>
<evidence type="ECO:0000259" key="10">
    <source>
        <dbReference type="Pfam" id="PF01743"/>
    </source>
</evidence>
<dbReference type="InterPro" id="IPR010206">
    <property type="entry name" value="PolA_pol_I"/>
</dbReference>